<name>A0A250DK49_9BURK</name>
<keyword evidence="1" id="KW-0812">Transmembrane</keyword>
<organism evidence="2 4">
    <name type="scientific">Variovorax boronicumulans</name>
    <dbReference type="NCBI Taxonomy" id="436515"/>
    <lineage>
        <taxon>Bacteria</taxon>
        <taxon>Pseudomonadati</taxon>
        <taxon>Pseudomonadota</taxon>
        <taxon>Betaproteobacteria</taxon>
        <taxon>Burkholderiales</taxon>
        <taxon>Comamonadaceae</taxon>
        <taxon>Variovorax</taxon>
    </lineage>
</organism>
<evidence type="ECO:0000256" key="1">
    <source>
        <dbReference type="SAM" id="Phobius"/>
    </source>
</evidence>
<accession>A0A250DK49</accession>
<evidence type="ECO:0000313" key="2">
    <source>
        <dbReference type="EMBL" id="ATA54746.1"/>
    </source>
</evidence>
<proteinExistence type="predicted"/>
<dbReference type="EMBL" id="JAUSRR010000011">
    <property type="protein sequence ID" value="MDP9926491.1"/>
    <property type="molecule type" value="Genomic_DNA"/>
</dbReference>
<dbReference type="RefSeq" id="WP_095745288.1">
    <property type="nucleotide sequence ID" value="NZ_BKDH01000001.1"/>
</dbReference>
<gene>
    <name evidence="2" type="ORF">CKY39_17195</name>
    <name evidence="3" type="ORF">J2W25_005540</name>
</gene>
<feature type="transmembrane region" description="Helical" evidence="1">
    <location>
        <begin position="32"/>
        <end position="49"/>
    </location>
</feature>
<reference evidence="2 4" key="1">
    <citation type="submission" date="2017-09" db="EMBL/GenBank/DDBJ databases">
        <title>The diverse metabolic capabilities of V. boronicumulans make it an excellent choice for continued studies on novel biodegradation.</title>
        <authorList>
            <person name="Sun S."/>
        </authorList>
    </citation>
    <scope>NUCLEOTIDE SEQUENCE [LARGE SCALE GENOMIC DNA]</scope>
    <source>
        <strain evidence="2 4">J1</strain>
    </source>
</reference>
<evidence type="ECO:0000313" key="4">
    <source>
        <dbReference type="Proteomes" id="UP000217154"/>
    </source>
</evidence>
<evidence type="ECO:0000313" key="3">
    <source>
        <dbReference type="EMBL" id="MDP9926491.1"/>
    </source>
</evidence>
<feature type="transmembrane region" description="Helical" evidence="1">
    <location>
        <begin position="61"/>
        <end position="85"/>
    </location>
</feature>
<protein>
    <submittedName>
        <fullName evidence="2">Uncharacterized protein</fullName>
    </submittedName>
</protein>
<dbReference type="Proteomes" id="UP001244295">
    <property type="component" value="Unassembled WGS sequence"/>
</dbReference>
<dbReference type="AlphaFoldDB" id="A0A250DK49"/>
<feature type="transmembrane region" description="Helical" evidence="1">
    <location>
        <begin position="91"/>
        <end position="112"/>
    </location>
</feature>
<dbReference type="GeneID" id="82268391"/>
<dbReference type="EMBL" id="CP023284">
    <property type="protein sequence ID" value="ATA54746.1"/>
    <property type="molecule type" value="Genomic_DNA"/>
</dbReference>
<keyword evidence="1" id="KW-1133">Transmembrane helix</keyword>
<sequence>MHNPLVRALRALFRAVATTILVPVLLFEEWGWAPLAALVARLARLPFWARLENLLRALPPWGALLAFFVPMLLLFPVKLLALFLFGRGHAFSGMAVLLLAKLAGTAVVARIFQLVEGSLMRLAWFARWYPRWKGWKDQVLTRVRESRPWRIVRAVHRRVLRGWHRLRAE</sequence>
<dbReference type="Proteomes" id="UP000217154">
    <property type="component" value="Chromosome"/>
</dbReference>
<reference evidence="3" key="2">
    <citation type="submission" date="2023-07" db="EMBL/GenBank/DDBJ databases">
        <title>Sorghum-associated microbial communities from plants grown in Nebraska, USA.</title>
        <authorList>
            <person name="Schachtman D."/>
        </authorList>
    </citation>
    <scope>NUCLEOTIDE SEQUENCE</scope>
    <source>
        <strain evidence="3">DS2795</strain>
    </source>
</reference>
<keyword evidence="1" id="KW-0472">Membrane</keyword>
<dbReference type="KEGG" id="vbo:CKY39_17195"/>